<evidence type="ECO:0000313" key="3">
    <source>
        <dbReference type="Proteomes" id="UP001208041"/>
    </source>
</evidence>
<dbReference type="InterPro" id="IPR011008">
    <property type="entry name" value="Dimeric_a/b-barrel"/>
</dbReference>
<dbReference type="GO" id="GO:0005829">
    <property type="term" value="C:cytosol"/>
    <property type="evidence" value="ECO:0007669"/>
    <property type="project" value="TreeGrafter"/>
</dbReference>
<protein>
    <submittedName>
        <fullName evidence="2">Antibiotic biosynthesis monooxygenase</fullName>
    </submittedName>
</protein>
<dbReference type="InterPro" id="IPR050744">
    <property type="entry name" value="AI-2_Isomerase_LsrG"/>
</dbReference>
<evidence type="ECO:0000313" key="2">
    <source>
        <dbReference type="EMBL" id="MCV6825367.1"/>
    </source>
</evidence>
<dbReference type="InterPro" id="IPR007138">
    <property type="entry name" value="ABM_dom"/>
</dbReference>
<dbReference type="RefSeq" id="WP_263954239.1">
    <property type="nucleotide sequence ID" value="NZ_JAOYFC010000002.1"/>
</dbReference>
<dbReference type="Pfam" id="PF03992">
    <property type="entry name" value="ABM"/>
    <property type="match status" value="1"/>
</dbReference>
<keyword evidence="2" id="KW-0560">Oxidoreductase</keyword>
<dbReference type="PANTHER" id="PTHR33336">
    <property type="entry name" value="QUINOL MONOOXYGENASE YGIN-RELATED"/>
    <property type="match status" value="1"/>
</dbReference>
<sequence length="99" mass="11017">MFAVCVTFIIEPSKAEAFHAHINLNAKASVEMEAGCQLFDVCTDPSDPAKFFLYEIYDSAAAFDEHLESAHFKSFCSDIEGMVIDKKVESFENVTAARK</sequence>
<keyword evidence="3" id="KW-1185">Reference proteome</keyword>
<dbReference type="EMBL" id="JAOYFC010000002">
    <property type="protein sequence ID" value="MCV6825367.1"/>
    <property type="molecule type" value="Genomic_DNA"/>
</dbReference>
<evidence type="ECO:0000259" key="1">
    <source>
        <dbReference type="PROSITE" id="PS51725"/>
    </source>
</evidence>
<dbReference type="PANTHER" id="PTHR33336:SF1">
    <property type="entry name" value="(4S)-4-HYDROXY-5-PHOSPHONOOXYPENTANE-2,3-DIONE ISOMERASE"/>
    <property type="match status" value="1"/>
</dbReference>
<dbReference type="SUPFAM" id="SSF54909">
    <property type="entry name" value="Dimeric alpha+beta barrel"/>
    <property type="match status" value="1"/>
</dbReference>
<reference evidence="2" key="1">
    <citation type="submission" date="2022-10" db="EMBL/GenBank/DDBJ databases">
        <authorList>
            <person name="Yue Y."/>
        </authorList>
    </citation>
    <scope>NUCLEOTIDE SEQUENCE</scope>
    <source>
        <strain evidence="2">Z654</strain>
    </source>
</reference>
<keyword evidence="2" id="KW-0503">Monooxygenase</keyword>
<dbReference type="Gene3D" id="3.30.70.100">
    <property type="match status" value="1"/>
</dbReference>
<organism evidence="2 3">
    <name type="scientific">Halocynthiibacter halioticoli</name>
    <dbReference type="NCBI Taxonomy" id="2986804"/>
    <lineage>
        <taxon>Bacteria</taxon>
        <taxon>Pseudomonadati</taxon>
        <taxon>Pseudomonadota</taxon>
        <taxon>Alphaproteobacteria</taxon>
        <taxon>Rhodobacterales</taxon>
        <taxon>Paracoccaceae</taxon>
        <taxon>Halocynthiibacter</taxon>
    </lineage>
</organism>
<name>A0AAE3IZT6_9RHOB</name>
<feature type="domain" description="ABM" evidence="1">
    <location>
        <begin position="2"/>
        <end position="91"/>
    </location>
</feature>
<proteinExistence type="predicted"/>
<accession>A0AAE3IZT6</accession>
<dbReference type="Proteomes" id="UP001208041">
    <property type="component" value="Unassembled WGS sequence"/>
</dbReference>
<dbReference type="AlphaFoldDB" id="A0AAE3IZT6"/>
<comment type="caution">
    <text evidence="2">The sequence shown here is derived from an EMBL/GenBank/DDBJ whole genome shotgun (WGS) entry which is preliminary data.</text>
</comment>
<dbReference type="GO" id="GO:0004497">
    <property type="term" value="F:monooxygenase activity"/>
    <property type="evidence" value="ECO:0007669"/>
    <property type="project" value="UniProtKB-KW"/>
</dbReference>
<gene>
    <name evidence="2" type="ORF">OH136_12450</name>
</gene>
<dbReference type="PROSITE" id="PS51725">
    <property type="entry name" value="ABM"/>
    <property type="match status" value="1"/>
</dbReference>